<evidence type="ECO:0000313" key="1">
    <source>
        <dbReference type="EMBL" id="CAA9387829.1"/>
    </source>
</evidence>
<accession>A0A6J4NL93</accession>
<reference evidence="1" key="1">
    <citation type="submission" date="2020-02" db="EMBL/GenBank/DDBJ databases">
        <authorList>
            <person name="Meier V. D."/>
        </authorList>
    </citation>
    <scope>NUCLEOTIDE SEQUENCE</scope>
    <source>
        <strain evidence="1">AVDCRST_MAG06</strain>
    </source>
</reference>
<name>A0A6J4NL93_9ACTN</name>
<feature type="non-terminal residue" evidence="1">
    <location>
        <position position="39"/>
    </location>
</feature>
<gene>
    <name evidence="1" type="ORF">AVDCRST_MAG06-1387</name>
</gene>
<organism evidence="1">
    <name type="scientific">uncultured Nocardioides sp</name>
    <dbReference type="NCBI Taxonomy" id="198441"/>
    <lineage>
        <taxon>Bacteria</taxon>
        <taxon>Bacillati</taxon>
        <taxon>Actinomycetota</taxon>
        <taxon>Actinomycetes</taxon>
        <taxon>Propionibacteriales</taxon>
        <taxon>Nocardioidaceae</taxon>
        <taxon>Nocardioides</taxon>
        <taxon>environmental samples</taxon>
    </lineage>
</organism>
<dbReference type="AlphaFoldDB" id="A0A6J4NL93"/>
<sequence length="39" mass="3889">MLLACAISARRARAGPFPARAPRAGTVATLAGLALLLGL</sequence>
<proteinExistence type="predicted"/>
<protein>
    <submittedName>
        <fullName evidence="1">Uncharacterized protein</fullName>
    </submittedName>
</protein>
<dbReference type="EMBL" id="CADCUP010000096">
    <property type="protein sequence ID" value="CAA9387829.1"/>
    <property type="molecule type" value="Genomic_DNA"/>
</dbReference>